<dbReference type="Gene3D" id="2.20.230.10">
    <property type="entry name" value="Resuscitation-promoting factor rpfb"/>
    <property type="match status" value="1"/>
</dbReference>
<gene>
    <name evidence="6" type="ORF">SAMN04489745_2861</name>
</gene>
<dbReference type="GO" id="GO:0016787">
    <property type="term" value="F:hydrolase activity"/>
    <property type="evidence" value="ECO:0007669"/>
    <property type="project" value="UniProtKB-KW"/>
</dbReference>
<dbReference type="OrthoDB" id="1404170at2"/>
<keyword evidence="2" id="KW-0732">Signal</keyword>
<dbReference type="SMART" id="SM01208">
    <property type="entry name" value="G5"/>
    <property type="match status" value="1"/>
</dbReference>
<dbReference type="InterPro" id="IPR023346">
    <property type="entry name" value="Lysozyme-like_dom_sf"/>
</dbReference>
<keyword evidence="4" id="KW-1133">Transmembrane helix</keyword>
<evidence type="ECO:0000256" key="2">
    <source>
        <dbReference type="ARBA" id="ARBA00022729"/>
    </source>
</evidence>
<evidence type="ECO:0000259" key="5">
    <source>
        <dbReference type="PROSITE" id="PS51109"/>
    </source>
</evidence>
<dbReference type="CDD" id="cd13925">
    <property type="entry name" value="RPF"/>
    <property type="match status" value="1"/>
</dbReference>
<evidence type="ECO:0000256" key="3">
    <source>
        <dbReference type="ARBA" id="ARBA00022801"/>
    </source>
</evidence>
<dbReference type="RefSeq" id="WP_066214612.1">
    <property type="nucleotide sequence ID" value="NZ_FNSN01000003.1"/>
</dbReference>
<organism evidence="6 7">
    <name type="scientific">Arthrobacter woluwensis</name>
    <dbReference type="NCBI Taxonomy" id="156980"/>
    <lineage>
        <taxon>Bacteria</taxon>
        <taxon>Bacillati</taxon>
        <taxon>Actinomycetota</taxon>
        <taxon>Actinomycetes</taxon>
        <taxon>Micrococcales</taxon>
        <taxon>Micrococcaceae</taxon>
        <taxon>Arthrobacter</taxon>
    </lineage>
</organism>
<sequence>MNKIFATDGKISPVKVGVQLAVILALVGGLLAFVVNNKTVKINLDGRVSSVQTFGGNVEQVVKSANIDIADKDKVVPALNSGVQDGTEVRINRSKSVSVVLDGAAREVDTHESTVAGLVKELGVKDTSRVSLPADANLDVKGTSLTISTPKNVNLIIRGKGSKLTTTAATVGDVLKEAKVVLGKNDVSALPATAPVTANMTVKVSNIDKSRTATVKEEIPFDVVKTDSAKLDKGVEKVTTEGVAGSVEKTFRLVIVDGKEATRTLVTSKVTAEPVTERVDVGTKEAPVAPAAPAASGGSNTGAAAPAAVNAGMWDRIAQCESTGNWSINTGNGYYGGLQFDIGTWLGAGGGAYAPNASLATREQQIDIANRVYAQRGLSPWGCAWAAG</sequence>
<dbReference type="Proteomes" id="UP000182652">
    <property type="component" value="Unassembled WGS sequence"/>
</dbReference>
<protein>
    <submittedName>
        <fullName evidence="6">Uncharacterized conserved protein YabE, contains G5 and tandem DUF348 domains</fullName>
    </submittedName>
</protein>
<dbReference type="InterPro" id="IPR011098">
    <property type="entry name" value="G5_dom"/>
</dbReference>
<reference evidence="6 7" key="1">
    <citation type="submission" date="2016-10" db="EMBL/GenBank/DDBJ databases">
        <authorList>
            <person name="de Groot N.N."/>
        </authorList>
    </citation>
    <scope>NUCLEOTIDE SEQUENCE [LARGE SCALE GENOMIC DNA]</scope>
    <source>
        <strain evidence="6 7">DSM 10495</strain>
    </source>
</reference>
<evidence type="ECO:0000256" key="1">
    <source>
        <dbReference type="ARBA" id="ARBA00010830"/>
    </source>
</evidence>
<keyword evidence="7" id="KW-1185">Reference proteome</keyword>
<evidence type="ECO:0000256" key="4">
    <source>
        <dbReference type="SAM" id="Phobius"/>
    </source>
</evidence>
<dbReference type="Pfam" id="PF07501">
    <property type="entry name" value="G5"/>
    <property type="match status" value="1"/>
</dbReference>
<proteinExistence type="inferred from homology"/>
<dbReference type="InterPro" id="IPR010618">
    <property type="entry name" value="RPF"/>
</dbReference>
<keyword evidence="3" id="KW-0378">Hydrolase</keyword>
<dbReference type="SUPFAM" id="SSF53955">
    <property type="entry name" value="Lysozyme-like"/>
    <property type="match status" value="1"/>
</dbReference>
<dbReference type="Pfam" id="PF06737">
    <property type="entry name" value="Transglycosylas"/>
    <property type="match status" value="1"/>
</dbReference>
<dbReference type="EMBL" id="FNSN01000003">
    <property type="protein sequence ID" value="SEC43441.1"/>
    <property type="molecule type" value="Genomic_DNA"/>
</dbReference>
<evidence type="ECO:0000313" key="6">
    <source>
        <dbReference type="EMBL" id="SEC43441.1"/>
    </source>
</evidence>
<feature type="transmembrane region" description="Helical" evidence="4">
    <location>
        <begin position="16"/>
        <end position="35"/>
    </location>
</feature>
<keyword evidence="4" id="KW-0472">Membrane</keyword>
<keyword evidence="4" id="KW-0812">Transmembrane</keyword>
<feature type="domain" description="G5" evidence="5">
    <location>
        <begin position="204"/>
        <end position="285"/>
    </location>
</feature>
<evidence type="ECO:0000313" key="7">
    <source>
        <dbReference type="Proteomes" id="UP000182652"/>
    </source>
</evidence>
<dbReference type="STRING" id="156980.SAMN04489745_2861"/>
<accession>A0A1H4SHZ1</accession>
<dbReference type="Pfam" id="PF03990">
    <property type="entry name" value="DUF348"/>
    <property type="match status" value="3"/>
</dbReference>
<comment type="similarity">
    <text evidence="1">Belongs to the transglycosylase family. Rpf subfamily.</text>
</comment>
<dbReference type="AlphaFoldDB" id="A0A1H4SHZ1"/>
<dbReference type="InterPro" id="IPR007137">
    <property type="entry name" value="DUF348"/>
</dbReference>
<name>A0A1H4SHZ1_9MICC</name>
<dbReference type="PROSITE" id="PS51109">
    <property type="entry name" value="G5"/>
    <property type="match status" value="1"/>
</dbReference>
<dbReference type="Gene3D" id="1.10.530.10">
    <property type="match status" value="1"/>
</dbReference>